<gene>
    <name evidence="3" type="ORF">HMPREF9498_00326</name>
</gene>
<dbReference type="CDD" id="cd01066">
    <property type="entry name" value="APP_MetAP"/>
    <property type="match status" value="1"/>
</dbReference>
<dbReference type="HOGENOM" id="CLU_047234_0_0_9"/>
<dbReference type="InterPro" id="IPR000994">
    <property type="entry name" value="Pept_M24"/>
</dbReference>
<dbReference type="SUPFAM" id="SSF55920">
    <property type="entry name" value="Creatinase/aminopeptidase"/>
    <property type="match status" value="1"/>
</dbReference>
<dbReference type="Gene3D" id="3.90.230.10">
    <property type="entry name" value="Creatinase/methionine aminopeptidase superfamily"/>
    <property type="match status" value="1"/>
</dbReference>
<evidence type="ECO:0000313" key="4">
    <source>
        <dbReference type="Proteomes" id="UP000004846"/>
    </source>
</evidence>
<organism evidence="3 4">
    <name type="scientific">Enterococcus faecalis TX4248</name>
    <dbReference type="NCBI Taxonomy" id="749495"/>
    <lineage>
        <taxon>Bacteria</taxon>
        <taxon>Bacillati</taxon>
        <taxon>Bacillota</taxon>
        <taxon>Bacilli</taxon>
        <taxon>Lactobacillales</taxon>
        <taxon>Enterococcaceae</taxon>
        <taxon>Enterococcus</taxon>
    </lineage>
</organism>
<dbReference type="SUPFAM" id="SSF53092">
    <property type="entry name" value="Creatinase/prolidase N-terminal domain"/>
    <property type="match status" value="1"/>
</dbReference>
<dbReference type="Gene3D" id="3.40.350.10">
    <property type="entry name" value="Creatinase/prolidase N-terminal domain"/>
    <property type="match status" value="1"/>
</dbReference>
<accession>A0A125W9J3</accession>
<evidence type="ECO:0000259" key="1">
    <source>
        <dbReference type="Pfam" id="PF00557"/>
    </source>
</evidence>
<dbReference type="PANTHER" id="PTHR46112">
    <property type="entry name" value="AMINOPEPTIDASE"/>
    <property type="match status" value="1"/>
</dbReference>
<feature type="domain" description="Creatinase N-terminal" evidence="2">
    <location>
        <begin position="32"/>
        <end position="120"/>
    </location>
</feature>
<evidence type="ECO:0000313" key="3">
    <source>
        <dbReference type="EMBL" id="EFM83981.1"/>
    </source>
</evidence>
<sequence>MKRKINYTHIAEPTVFENVFPTYLTNETMMARKQKVLQRMETEKFDQLVFYADKEHGSNFEYLTGFIPRFEEGLLVLNKDGAATLILGNENLKLCQHARISADLIHYPAFSLPNQPMAGEQKLSQIFETLLDETAQKIGIVGWKMFTTQQQEPATMFDVPHFIVEALKKALPKEARLLNGTHLLIGAKGARATNNANELAHYEYGANLASRSMLKALNAIEIGQRETDIGALLNDEGQTPTVVTIAATGQRFEYANMYPTAKEIQLGDALSLTTGYKGGLSSRTGFVIENEQQLPEAQRDYLERVAKPYFQAVVHWLETIRIGLLGREMYQAIEEQLPKEIYHWHLNPGHLVSDDEWMSSPIYPDSAIRLESGMLFQVDIIPSVPGYTGVSAEECVALADETLQKEIQQTYPDMWQRIATRKAYLKETLKIDLPSEVLPMSNLVGYLRPFYLAKDKALCVEKPAPK</sequence>
<dbReference type="Pfam" id="PF01321">
    <property type="entry name" value="Creatinase_N"/>
    <property type="match status" value="1"/>
</dbReference>
<dbReference type="InterPro" id="IPR000587">
    <property type="entry name" value="Creatinase_N"/>
</dbReference>
<comment type="caution">
    <text evidence="3">The sequence shown here is derived from an EMBL/GenBank/DDBJ whole genome shotgun (WGS) entry which is preliminary data.</text>
</comment>
<dbReference type="Pfam" id="PF00557">
    <property type="entry name" value="Peptidase_M24"/>
    <property type="match status" value="1"/>
</dbReference>
<dbReference type="AlphaFoldDB" id="A0A125W9J3"/>
<dbReference type="InterPro" id="IPR050659">
    <property type="entry name" value="Peptidase_M24B"/>
</dbReference>
<reference evidence="3 4" key="1">
    <citation type="submission" date="2010-07" db="EMBL/GenBank/DDBJ databases">
        <authorList>
            <person name="Sid Ahmed O."/>
        </authorList>
    </citation>
    <scope>NUCLEOTIDE SEQUENCE [LARGE SCALE GENOMIC DNA]</scope>
    <source>
        <strain evidence="3 4">TX4248</strain>
    </source>
</reference>
<proteinExistence type="predicted"/>
<feature type="domain" description="Peptidase M24" evidence="1">
    <location>
        <begin position="205"/>
        <end position="397"/>
    </location>
</feature>
<protein>
    <submittedName>
        <fullName evidence="3">Uncharacterized protein</fullName>
    </submittedName>
</protein>
<dbReference type="RefSeq" id="WP_002364842.1">
    <property type="nucleotide sequence ID" value="NZ_GL454414.1"/>
</dbReference>
<dbReference type="InterPro" id="IPR029149">
    <property type="entry name" value="Creatin/AminoP/Spt16_N"/>
</dbReference>
<dbReference type="InterPro" id="IPR036005">
    <property type="entry name" value="Creatinase/aminopeptidase-like"/>
</dbReference>
<dbReference type="Proteomes" id="UP000004846">
    <property type="component" value="Unassembled WGS sequence"/>
</dbReference>
<name>A0A125W9J3_ENTFL</name>
<dbReference type="PANTHER" id="PTHR46112:SF3">
    <property type="entry name" value="AMINOPEPTIDASE YPDF"/>
    <property type="match status" value="1"/>
</dbReference>
<dbReference type="EMBL" id="AEBR01000008">
    <property type="protein sequence ID" value="EFM83981.1"/>
    <property type="molecule type" value="Genomic_DNA"/>
</dbReference>
<evidence type="ECO:0000259" key="2">
    <source>
        <dbReference type="Pfam" id="PF01321"/>
    </source>
</evidence>